<feature type="transmembrane region" description="Helical" evidence="1">
    <location>
        <begin position="112"/>
        <end position="134"/>
    </location>
</feature>
<feature type="transmembrane region" description="Helical" evidence="1">
    <location>
        <begin position="12"/>
        <end position="35"/>
    </location>
</feature>
<organism evidence="2 3">
    <name type="scientific">Amycolatopsis panacis</name>
    <dbReference type="NCBI Taxonomy" id="2340917"/>
    <lineage>
        <taxon>Bacteria</taxon>
        <taxon>Bacillati</taxon>
        <taxon>Actinomycetota</taxon>
        <taxon>Actinomycetes</taxon>
        <taxon>Pseudonocardiales</taxon>
        <taxon>Pseudonocardiaceae</taxon>
        <taxon>Amycolatopsis</taxon>
    </lineage>
</organism>
<comment type="caution">
    <text evidence="2">The sequence shown here is derived from an EMBL/GenBank/DDBJ whole genome shotgun (WGS) entry which is preliminary data.</text>
</comment>
<gene>
    <name evidence="2" type="ORF">D5S19_18295</name>
</gene>
<evidence type="ECO:0000313" key="3">
    <source>
        <dbReference type="Proteomes" id="UP000285112"/>
    </source>
</evidence>
<evidence type="ECO:0000256" key="1">
    <source>
        <dbReference type="SAM" id="Phobius"/>
    </source>
</evidence>
<dbReference type="Proteomes" id="UP000285112">
    <property type="component" value="Unassembled WGS sequence"/>
</dbReference>
<dbReference type="RefSeq" id="WP_120024550.1">
    <property type="nucleotide sequence ID" value="NZ_QZFV01000089.1"/>
</dbReference>
<keyword evidence="1" id="KW-1133">Transmembrane helix</keyword>
<dbReference type="EMBL" id="QZFV01000089">
    <property type="protein sequence ID" value="RJQ84096.1"/>
    <property type="molecule type" value="Genomic_DNA"/>
</dbReference>
<evidence type="ECO:0000313" key="2">
    <source>
        <dbReference type="EMBL" id="RJQ84096.1"/>
    </source>
</evidence>
<name>A0A419I2I4_9PSEU</name>
<dbReference type="OrthoDB" id="4426042at2"/>
<sequence>MSRRSERARRIGRVAVLGVASLLTVMCVALLFGAIRDDNAIGSHPGTATATVESVSFDRAIVQYQTPDGVLHSPATGVLYPSGLAAGQLVLIEYDTTNPDLARVAGRSATHALVPLGVTVLVVWLIAGPVLWWLRRLAKRDQAVAARATAGGGPAES</sequence>
<protein>
    <recommendedName>
        <fullName evidence="4">DUF3592 domain-containing protein</fullName>
    </recommendedName>
</protein>
<accession>A0A419I2I4</accession>
<dbReference type="AlphaFoldDB" id="A0A419I2I4"/>
<keyword evidence="1" id="KW-0472">Membrane</keyword>
<keyword evidence="3" id="KW-1185">Reference proteome</keyword>
<proteinExistence type="predicted"/>
<keyword evidence="1" id="KW-0812">Transmembrane</keyword>
<evidence type="ECO:0008006" key="4">
    <source>
        <dbReference type="Google" id="ProtNLM"/>
    </source>
</evidence>
<reference evidence="2 3" key="1">
    <citation type="submission" date="2018-09" db="EMBL/GenBank/DDBJ databases">
        <title>YIM PH 21725 draft genome.</title>
        <authorList>
            <person name="Miao C."/>
        </authorList>
    </citation>
    <scope>NUCLEOTIDE SEQUENCE [LARGE SCALE GENOMIC DNA]</scope>
    <source>
        <strain evidence="3">YIM PH21725</strain>
    </source>
</reference>